<sequence length="164" mass="17729">MLPRPFPPMKPFNPGYSRAWFTHLDAILALNVVTAHPVMHAVLLNALPVELPLTAASTSSPQPFDDLCAAVPACYGETYHPPLCSRREFPASVQSQRAVPIGLQPSLDQDLTPPTTSRSTSRPTTAASPPALDDQDEVEHVPPSLDQFHTLHQACPPSACLPRP</sequence>
<name>A0A9D4PTI7_RHISA</name>
<evidence type="ECO:0000313" key="3">
    <source>
        <dbReference type="Proteomes" id="UP000821837"/>
    </source>
</evidence>
<dbReference type="AlphaFoldDB" id="A0A9D4PTI7"/>
<reference evidence="2" key="1">
    <citation type="journal article" date="2020" name="Cell">
        <title>Large-Scale Comparative Analyses of Tick Genomes Elucidate Their Genetic Diversity and Vector Capacities.</title>
        <authorList>
            <consortium name="Tick Genome and Microbiome Consortium (TIGMIC)"/>
            <person name="Jia N."/>
            <person name="Wang J."/>
            <person name="Shi W."/>
            <person name="Du L."/>
            <person name="Sun Y."/>
            <person name="Zhan W."/>
            <person name="Jiang J.F."/>
            <person name="Wang Q."/>
            <person name="Zhang B."/>
            <person name="Ji P."/>
            <person name="Bell-Sakyi L."/>
            <person name="Cui X.M."/>
            <person name="Yuan T.T."/>
            <person name="Jiang B.G."/>
            <person name="Yang W.F."/>
            <person name="Lam T.T."/>
            <person name="Chang Q.C."/>
            <person name="Ding S.J."/>
            <person name="Wang X.J."/>
            <person name="Zhu J.G."/>
            <person name="Ruan X.D."/>
            <person name="Zhao L."/>
            <person name="Wei J.T."/>
            <person name="Ye R.Z."/>
            <person name="Que T.C."/>
            <person name="Du C.H."/>
            <person name="Zhou Y.H."/>
            <person name="Cheng J.X."/>
            <person name="Dai P.F."/>
            <person name="Guo W.B."/>
            <person name="Han X.H."/>
            <person name="Huang E.J."/>
            <person name="Li L.F."/>
            <person name="Wei W."/>
            <person name="Gao Y.C."/>
            <person name="Liu J.Z."/>
            <person name="Shao H.Z."/>
            <person name="Wang X."/>
            <person name="Wang C.C."/>
            <person name="Yang T.C."/>
            <person name="Huo Q.B."/>
            <person name="Li W."/>
            <person name="Chen H.Y."/>
            <person name="Chen S.E."/>
            <person name="Zhou L.G."/>
            <person name="Ni X.B."/>
            <person name="Tian J.H."/>
            <person name="Sheng Y."/>
            <person name="Liu T."/>
            <person name="Pan Y.S."/>
            <person name="Xia L.Y."/>
            <person name="Li J."/>
            <person name="Zhao F."/>
            <person name="Cao W.C."/>
        </authorList>
    </citation>
    <scope>NUCLEOTIDE SEQUENCE</scope>
    <source>
        <strain evidence="2">Rsan-2018</strain>
    </source>
</reference>
<organism evidence="2 3">
    <name type="scientific">Rhipicephalus sanguineus</name>
    <name type="common">Brown dog tick</name>
    <name type="synonym">Ixodes sanguineus</name>
    <dbReference type="NCBI Taxonomy" id="34632"/>
    <lineage>
        <taxon>Eukaryota</taxon>
        <taxon>Metazoa</taxon>
        <taxon>Ecdysozoa</taxon>
        <taxon>Arthropoda</taxon>
        <taxon>Chelicerata</taxon>
        <taxon>Arachnida</taxon>
        <taxon>Acari</taxon>
        <taxon>Parasitiformes</taxon>
        <taxon>Ixodida</taxon>
        <taxon>Ixodoidea</taxon>
        <taxon>Ixodidae</taxon>
        <taxon>Rhipicephalinae</taxon>
        <taxon>Rhipicephalus</taxon>
        <taxon>Rhipicephalus</taxon>
    </lineage>
</organism>
<dbReference type="EMBL" id="JABSTV010001250">
    <property type="protein sequence ID" value="KAH7955509.1"/>
    <property type="molecule type" value="Genomic_DNA"/>
</dbReference>
<evidence type="ECO:0000313" key="2">
    <source>
        <dbReference type="EMBL" id="KAH7955509.1"/>
    </source>
</evidence>
<accession>A0A9D4PTI7</accession>
<comment type="caution">
    <text evidence="2">The sequence shown here is derived from an EMBL/GenBank/DDBJ whole genome shotgun (WGS) entry which is preliminary data.</text>
</comment>
<gene>
    <name evidence="2" type="ORF">HPB52_001067</name>
</gene>
<reference evidence="2" key="2">
    <citation type="submission" date="2021-09" db="EMBL/GenBank/DDBJ databases">
        <authorList>
            <person name="Jia N."/>
            <person name="Wang J."/>
            <person name="Shi W."/>
            <person name="Du L."/>
            <person name="Sun Y."/>
            <person name="Zhan W."/>
            <person name="Jiang J."/>
            <person name="Wang Q."/>
            <person name="Zhang B."/>
            <person name="Ji P."/>
            <person name="Sakyi L.B."/>
            <person name="Cui X."/>
            <person name="Yuan T."/>
            <person name="Jiang B."/>
            <person name="Yang W."/>
            <person name="Lam T.T.-Y."/>
            <person name="Chang Q."/>
            <person name="Ding S."/>
            <person name="Wang X."/>
            <person name="Zhu J."/>
            <person name="Ruan X."/>
            <person name="Zhao L."/>
            <person name="Wei J."/>
            <person name="Que T."/>
            <person name="Du C."/>
            <person name="Cheng J."/>
            <person name="Dai P."/>
            <person name="Han X."/>
            <person name="Huang E."/>
            <person name="Gao Y."/>
            <person name="Liu J."/>
            <person name="Shao H."/>
            <person name="Ye R."/>
            <person name="Li L."/>
            <person name="Wei W."/>
            <person name="Wang X."/>
            <person name="Wang C."/>
            <person name="Huo Q."/>
            <person name="Li W."/>
            <person name="Guo W."/>
            <person name="Chen H."/>
            <person name="Chen S."/>
            <person name="Zhou L."/>
            <person name="Zhou L."/>
            <person name="Ni X."/>
            <person name="Tian J."/>
            <person name="Zhou Y."/>
            <person name="Sheng Y."/>
            <person name="Liu T."/>
            <person name="Pan Y."/>
            <person name="Xia L."/>
            <person name="Li J."/>
            <person name="Zhao F."/>
            <person name="Cao W."/>
        </authorList>
    </citation>
    <scope>NUCLEOTIDE SEQUENCE</scope>
    <source>
        <strain evidence="2">Rsan-2018</strain>
        <tissue evidence="2">Larvae</tissue>
    </source>
</reference>
<protein>
    <submittedName>
        <fullName evidence="2">Uncharacterized protein</fullName>
    </submittedName>
</protein>
<feature type="region of interest" description="Disordered" evidence="1">
    <location>
        <begin position="102"/>
        <end position="150"/>
    </location>
</feature>
<feature type="compositionally biased region" description="Low complexity" evidence="1">
    <location>
        <begin position="112"/>
        <end position="131"/>
    </location>
</feature>
<evidence type="ECO:0000256" key="1">
    <source>
        <dbReference type="SAM" id="MobiDB-lite"/>
    </source>
</evidence>
<proteinExistence type="predicted"/>
<dbReference type="Proteomes" id="UP000821837">
    <property type="component" value="Unassembled WGS sequence"/>
</dbReference>
<keyword evidence="3" id="KW-1185">Reference proteome</keyword>